<sequence>NFTKLEEAGTKPVNYEAFREIICNIMDDIDTKLNGTNSSNIDDFEMKFVTSKHLPYVILTVLIVLMNTFVILLFSFNKNLRKPYNFLLLSLSVSDLIYGLVGLPLALVCSTVPVCLPCVFSYSFVVFTSISTVLHILVISYERYIIIVFPFRMQQIGRVSFELKLSACLWFISILIPPIQYIWLPPTEASCFEDWSEEVATTEQIYTFSIMAIFVGLPVLLLLYADVSVFFVVRRQLAGIEKTSVGPRDSQQRLQKEKRVLVLFAVMMFYFVVSWSFYYASIIMHSIEGWDYNLPVWLAETGDILRCSTPLVNPILYILLKHDFRRVVCHGVRRFVRKYSGLQKEGSDAQYSNGGRSLGGRSDSRNVTERTEFL</sequence>
<evidence type="ECO:0000256" key="7">
    <source>
        <dbReference type="ARBA" id="ARBA00023170"/>
    </source>
</evidence>
<evidence type="ECO:0000256" key="5">
    <source>
        <dbReference type="ARBA" id="ARBA00023040"/>
    </source>
</evidence>
<dbReference type="CDD" id="cd00637">
    <property type="entry name" value="7tm_classA_rhodopsin-like"/>
    <property type="match status" value="1"/>
</dbReference>
<dbReference type="AlphaFoldDB" id="A0A7D9IYA6"/>
<feature type="transmembrane region" description="Helical" evidence="12">
    <location>
        <begin position="54"/>
        <end position="74"/>
    </location>
</feature>
<reference evidence="13" key="1">
    <citation type="submission" date="2020-04" db="EMBL/GenBank/DDBJ databases">
        <authorList>
            <person name="Alioto T."/>
            <person name="Alioto T."/>
            <person name="Gomez Garrido J."/>
        </authorList>
    </citation>
    <scope>NUCLEOTIDE SEQUENCE</scope>
    <source>
        <strain evidence="13">A484AB</strain>
    </source>
</reference>
<dbReference type="SUPFAM" id="SSF81321">
    <property type="entry name" value="Family A G protein-coupled receptor-like"/>
    <property type="match status" value="1"/>
</dbReference>
<dbReference type="PANTHER" id="PTHR24246:SF27">
    <property type="entry name" value="ADENOSINE RECEPTOR, ISOFORM A"/>
    <property type="match status" value="1"/>
</dbReference>
<comment type="similarity">
    <text evidence="10">Belongs to the G-protein coupled receptor 1 family.</text>
</comment>
<protein>
    <submittedName>
        <fullName evidence="13">Histamine H2 receptor-like</fullName>
    </submittedName>
</protein>
<evidence type="ECO:0000313" key="14">
    <source>
        <dbReference type="Proteomes" id="UP001152795"/>
    </source>
</evidence>
<dbReference type="PROSITE" id="PS00237">
    <property type="entry name" value="G_PROTEIN_RECEP_F1_1"/>
    <property type="match status" value="1"/>
</dbReference>
<keyword evidence="8" id="KW-0325">Glycoprotein</keyword>
<dbReference type="PRINTS" id="PR00237">
    <property type="entry name" value="GPCRRHODOPSN"/>
</dbReference>
<feature type="transmembrane region" description="Helical" evidence="12">
    <location>
        <begin position="260"/>
        <end position="278"/>
    </location>
</feature>
<feature type="non-terminal residue" evidence="13">
    <location>
        <position position="1"/>
    </location>
</feature>
<organism evidence="13 14">
    <name type="scientific">Paramuricea clavata</name>
    <name type="common">Red gorgonian</name>
    <name type="synonym">Violescent sea-whip</name>
    <dbReference type="NCBI Taxonomy" id="317549"/>
    <lineage>
        <taxon>Eukaryota</taxon>
        <taxon>Metazoa</taxon>
        <taxon>Cnidaria</taxon>
        <taxon>Anthozoa</taxon>
        <taxon>Octocorallia</taxon>
        <taxon>Malacalcyonacea</taxon>
        <taxon>Plexauridae</taxon>
        <taxon>Paramuricea</taxon>
    </lineage>
</organism>
<feature type="transmembrane region" description="Helical" evidence="12">
    <location>
        <begin position="86"/>
        <end position="107"/>
    </location>
</feature>
<dbReference type="Pfam" id="PF00001">
    <property type="entry name" value="7tm_1"/>
    <property type="match status" value="1"/>
</dbReference>
<feature type="transmembrane region" description="Helical" evidence="12">
    <location>
        <begin position="161"/>
        <end position="184"/>
    </location>
</feature>
<evidence type="ECO:0000256" key="3">
    <source>
        <dbReference type="ARBA" id="ARBA00022692"/>
    </source>
</evidence>
<evidence type="ECO:0000256" key="9">
    <source>
        <dbReference type="ARBA" id="ARBA00023224"/>
    </source>
</evidence>
<dbReference type="PROSITE" id="PS50262">
    <property type="entry name" value="G_PROTEIN_RECEP_F1_2"/>
    <property type="match status" value="1"/>
</dbReference>
<name>A0A7D9IYA6_PARCT</name>
<dbReference type="PANTHER" id="PTHR24246">
    <property type="entry name" value="OLFACTORY RECEPTOR AND ADENOSINE RECEPTOR"/>
    <property type="match status" value="1"/>
</dbReference>
<dbReference type="Gene3D" id="1.20.1070.10">
    <property type="entry name" value="Rhodopsin 7-helix transmembrane proteins"/>
    <property type="match status" value="1"/>
</dbReference>
<dbReference type="GO" id="GO:0005886">
    <property type="term" value="C:plasma membrane"/>
    <property type="evidence" value="ECO:0007669"/>
    <property type="project" value="UniProtKB-SubCell"/>
</dbReference>
<keyword evidence="9 10" id="KW-0807">Transducer</keyword>
<feature type="compositionally biased region" description="Basic and acidic residues" evidence="11">
    <location>
        <begin position="362"/>
        <end position="374"/>
    </location>
</feature>
<dbReference type="EMBL" id="CACRXK020009683">
    <property type="protein sequence ID" value="CAB4017722.1"/>
    <property type="molecule type" value="Genomic_DNA"/>
</dbReference>
<evidence type="ECO:0000256" key="6">
    <source>
        <dbReference type="ARBA" id="ARBA00023136"/>
    </source>
</evidence>
<evidence type="ECO:0000256" key="8">
    <source>
        <dbReference type="ARBA" id="ARBA00023180"/>
    </source>
</evidence>
<feature type="transmembrane region" description="Helical" evidence="12">
    <location>
        <begin position="204"/>
        <end position="225"/>
    </location>
</feature>
<keyword evidence="14" id="KW-1185">Reference proteome</keyword>
<evidence type="ECO:0000256" key="12">
    <source>
        <dbReference type="SAM" id="Phobius"/>
    </source>
</evidence>
<keyword evidence="3 10" id="KW-0812">Transmembrane</keyword>
<dbReference type="OrthoDB" id="5965002at2759"/>
<feature type="compositionally biased region" description="Low complexity" evidence="11">
    <location>
        <begin position="352"/>
        <end position="361"/>
    </location>
</feature>
<dbReference type="GO" id="GO:0004930">
    <property type="term" value="F:G protein-coupled receptor activity"/>
    <property type="evidence" value="ECO:0007669"/>
    <property type="project" value="UniProtKB-KW"/>
</dbReference>
<keyword evidence="7 10" id="KW-0675">Receptor</keyword>
<keyword evidence="6 12" id="KW-0472">Membrane</keyword>
<evidence type="ECO:0000313" key="13">
    <source>
        <dbReference type="EMBL" id="CAB4017722.1"/>
    </source>
</evidence>
<evidence type="ECO:0000256" key="10">
    <source>
        <dbReference type="RuleBase" id="RU000688"/>
    </source>
</evidence>
<evidence type="ECO:0000256" key="11">
    <source>
        <dbReference type="SAM" id="MobiDB-lite"/>
    </source>
</evidence>
<gene>
    <name evidence="13" type="ORF">PACLA_8A023548</name>
</gene>
<accession>A0A7D9IYA6</accession>
<feature type="transmembrane region" description="Helical" evidence="12">
    <location>
        <begin position="119"/>
        <end position="141"/>
    </location>
</feature>
<dbReference type="InterPro" id="IPR017452">
    <property type="entry name" value="GPCR_Rhodpsn_7TM"/>
</dbReference>
<evidence type="ECO:0000256" key="1">
    <source>
        <dbReference type="ARBA" id="ARBA00004651"/>
    </source>
</evidence>
<proteinExistence type="inferred from homology"/>
<dbReference type="InterPro" id="IPR000276">
    <property type="entry name" value="GPCR_Rhodpsn"/>
</dbReference>
<feature type="region of interest" description="Disordered" evidence="11">
    <location>
        <begin position="345"/>
        <end position="374"/>
    </location>
</feature>
<keyword evidence="4 12" id="KW-1133">Transmembrane helix</keyword>
<keyword evidence="2" id="KW-1003">Cell membrane</keyword>
<comment type="caution">
    <text evidence="13">The sequence shown here is derived from an EMBL/GenBank/DDBJ whole genome shotgun (WGS) entry which is preliminary data.</text>
</comment>
<evidence type="ECO:0000256" key="2">
    <source>
        <dbReference type="ARBA" id="ARBA00022475"/>
    </source>
</evidence>
<dbReference type="Proteomes" id="UP001152795">
    <property type="component" value="Unassembled WGS sequence"/>
</dbReference>
<evidence type="ECO:0000256" key="4">
    <source>
        <dbReference type="ARBA" id="ARBA00022989"/>
    </source>
</evidence>
<comment type="subcellular location">
    <subcellularLocation>
        <location evidence="1">Cell membrane</location>
        <topology evidence="1">Multi-pass membrane protein</topology>
    </subcellularLocation>
</comment>
<keyword evidence="5 10" id="KW-0297">G-protein coupled receptor</keyword>